<proteinExistence type="predicted"/>
<protein>
    <submittedName>
        <fullName evidence="3">NHL repeat-containing protein 2</fullName>
    </submittedName>
</protein>
<dbReference type="OrthoDB" id="273823at2759"/>
<dbReference type="Gene3D" id="2.120.10.30">
    <property type="entry name" value="TolB, C-terminal domain"/>
    <property type="match status" value="3"/>
</dbReference>
<dbReference type="AlphaFoldDB" id="A0A6A4XEI2"/>
<name>A0A6A4XEI2_AMPAM</name>
<dbReference type="InterPro" id="IPR011042">
    <property type="entry name" value="6-blade_b-propeller_TolB-like"/>
</dbReference>
<organism evidence="3 4">
    <name type="scientific">Amphibalanus amphitrite</name>
    <name type="common">Striped barnacle</name>
    <name type="synonym">Balanus amphitrite</name>
    <dbReference type="NCBI Taxonomy" id="1232801"/>
    <lineage>
        <taxon>Eukaryota</taxon>
        <taxon>Metazoa</taxon>
        <taxon>Ecdysozoa</taxon>
        <taxon>Arthropoda</taxon>
        <taxon>Crustacea</taxon>
        <taxon>Multicrustacea</taxon>
        <taxon>Cirripedia</taxon>
        <taxon>Thoracica</taxon>
        <taxon>Thoracicalcarea</taxon>
        <taxon>Balanomorpha</taxon>
        <taxon>Balanoidea</taxon>
        <taxon>Balanidae</taxon>
        <taxon>Amphibalaninae</taxon>
        <taxon>Amphibalanus</taxon>
    </lineage>
</organism>
<dbReference type="PANTHER" id="PTHR46388:SF2">
    <property type="entry name" value="NHL REPEAT-CONTAINING PROTEIN 2"/>
    <property type="match status" value="1"/>
</dbReference>
<dbReference type="CDD" id="cd14951">
    <property type="entry name" value="NHL-2_like"/>
    <property type="match status" value="1"/>
</dbReference>
<feature type="region of interest" description="Disordered" evidence="2">
    <location>
        <begin position="202"/>
        <end position="226"/>
    </location>
</feature>
<dbReference type="Gene3D" id="3.40.30.10">
    <property type="entry name" value="Glutaredoxin"/>
    <property type="match status" value="1"/>
</dbReference>
<gene>
    <name evidence="3" type="primary">Nhlrc2</name>
    <name evidence="3" type="ORF">FJT64_016430</name>
</gene>
<dbReference type="InterPro" id="IPR045302">
    <property type="entry name" value="NHL2_NHL_rpt_dom"/>
</dbReference>
<sequence length="594" mass="62328">MISEGKVGVHSAKIENERVSANIAAALARYDIRHPVVNDAQLQLWNQLGIACWPTLLVLGPGRQPLLQLVGEGHTELLRAFTTAALRRLSAAGRLGRGSLLLAPAARLSAAGPLRFPGKLCRLDERRLVISDTGHHRLLVTDNTGAVLRIVGGPSAGFADGRLGESKFNSPQGVAVDGDVIYVADTENHAVRKVDLRAGRVETVAGTGSQGEDREGGGAGPSQPLSSPWDLCVLGDQLYIAMAGQHQIWTLFLRDGTLFGKRPVSAGTCLRLAGSGDEANRNNSYPHRAAFAQPSGLSADPESGRLWVADSESSSVRQVALADGAVKAVVGGAKDPTNLFEYGDADSAAAGGAVLLQHPLGVAWSAEESTLYVADTYNHKLKRVTPEGKKFSCVTVSGGERGDETGPIADARFNEPGGLMVDSSGDVLLVADTNNHCIKRVDLTTGAVERLAVQMARDSPDRAVPPAAAEASVSVRSAGGDISVRLELLLTDVSLTDGAPHSWKLDQLPTGWTAPSTSGSLPPGPLSLQVTAPSLQAGQVTLLSLQLRLFLCSPAGMCFPRSARCEVRVEGDPTAQRGAEVRLVVKLDSKQPGV</sequence>
<dbReference type="SUPFAM" id="SSF52833">
    <property type="entry name" value="Thioredoxin-like"/>
    <property type="match status" value="1"/>
</dbReference>
<reference evidence="3 4" key="1">
    <citation type="submission" date="2019-07" db="EMBL/GenBank/DDBJ databases">
        <title>Draft genome assembly of a fouling barnacle, Amphibalanus amphitrite (Darwin, 1854): The first reference genome for Thecostraca.</title>
        <authorList>
            <person name="Kim W."/>
        </authorList>
    </citation>
    <scope>NUCLEOTIDE SEQUENCE [LARGE SCALE GENOMIC DNA]</scope>
    <source>
        <strain evidence="3">SNU_AA5</strain>
        <tissue evidence="3">Soma without cirri and trophi</tissue>
    </source>
</reference>
<evidence type="ECO:0000313" key="4">
    <source>
        <dbReference type="Proteomes" id="UP000440578"/>
    </source>
</evidence>
<comment type="caution">
    <text evidence="3">The sequence shown here is derived from an EMBL/GenBank/DDBJ whole genome shotgun (WGS) entry which is preliminary data.</text>
</comment>
<dbReference type="Proteomes" id="UP000440578">
    <property type="component" value="Unassembled WGS sequence"/>
</dbReference>
<evidence type="ECO:0000256" key="2">
    <source>
        <dbReference type="SAM" id="MobiDB-lite"/>
    </source>
</evidence>
<accession>A0A6A4XEI2</accession>
<dbReference type="EMBL" id="VIIS01000127">
    <property type="protein sequence ID" value="KAF0312911.1"/>
    <property type="molecule type" value="Genomic_DNA"/>
</dbReference>
<evidence type="ECO:0000313" key="3">
    <source>
        <dbReference type="EMBL" id="KAF0312911.1"/>
    </source>
</evidence>
<dbReference type="InterPro" id="IPR001258">
    <property type="entry name" value="NHL_repeat"/>
</dbReference>
<evidence type="ECO:0000256" key="1">
    <source>
        <dbReference type="ARBA" id="ARBA00022737"/>
    </source>
</evidence>
<keyword evidence="4" id="KW-1185">Reference proteome</keyword>
<dbReference type="Pfam" id="PF01436">
    <property type="entry name" value="NHL"/>
    <property type="match status" value="3"/>
</dbReference>
<keyword evidence="1" id="KW-0677">Repeat</keyword>
<dbReference type="InterPro" id="IPR036249">
    <property type="entry name" value="Thioredoxin-like_sf"/>
</dbReference>
<dbReference type="SUPFAM" id="SSF101898">
    <property type="entry name" value="NHL repeat"/>
    <property type="match status" value="1"/>
</dbReference>
<dbReference type="PANTHER" id="PTHR46388">
    <property type="entry name" value="NHL REPEAT-CONTAINING PROTEIN 2"/>
    <property type="match status" value="1"/>
</dbReference>